<sequence length="241" mass="28958">FINTGIVVDVHGPFWPMAHPIKHPTPSFNLFSIIENNNNSKRNNNRNKNIKEYYICSSNSSTNQQQQHHQQTYDNQPAMLRYTDTLKHPILIYDMEKSHRNQVAKQNDNEQLCPPLIFESRFEGGNLRQVKRVGQFEYELVLRPDLYTRRHTQWYYFRIQNMIAKITYRFRIINLVKKNSLYNDGMQILLFSELGAKKEQQGWHRVGHHINYSEYKQRSYNPLLERDLNYFELDFQTVRIS</sequence>
<feature type="domain" description="Cytosolic carboxypeptidase N-terminal" evidence="2">
    <location>
        <begin position="118"/>
        <end position="209"/>
    </location>
</feature>
<evidence type="ECO:0000256" key="1">
    <source>
        <dbReference type="ARBA" id="ARBA00001947"/>
    </source>
</evidence>
<protein>
    <recommendedName>
        <fullName evidence="2">Cytosolic carboxypeptidase N-terminal domain-containing protein</fullName>
    </recommendedName>
</protein>
<comment type="cofactor">
    <cofactor evidence="1">
        <name>Zn(2+)</name>
        <dbReference type="ChEBI" id="CHEBI:29105"/>
    </cofactor>
</comment>
<evidence type="ECO:0000313" key="3">
    <source>
        <dbReference type="EMBL" id="CAF1561770.1"/>
    </source>
</evidence>
<accession>A0A8S2UVH2</accession>
<dbReference type="PANTHER" id="PTHR12756:SF4">
    <property type="entry name" value="PEPTIDASE M14 CARBOXYPEPTIDASE A DOMAIN-CONTAINING PROTEIN"/>
    <property type="match status" value="1"/>
</dbReference>
<dbReference type="PANTHER" id="PTHR12756">
    <property type="entry name" value="CYTOSOLIC CARBOXYPEPTIDASE"/>
    <property type="match status" value="1"/>
</dbReference>
<dbReference type="Gene3D" id="2.60.40.3120">
    <property type="match status" value="1"/>
</dbReference>
<organism evidence="4 5">
    <name type="scientific">Didymodactylos carnosus</name>
    <dbReference type="NCBI Taxonomy" id="1234261"/>
    <lineage>
        <taxon>Eukaryota</taxon>
        <taxon>Metazoa</taxon>
        <taxon>Spiralia</taxon>
        <taxon>Gnathifera</taxon>
        <taxon>Rotifera</taxon>
        <taxon>Eurotatoria</taxon>
        <taxon>Bdelloidea</taxon>
        <taxon>Philodinida</taxon>
        <taxon>Philodinidae</taxon>
        <taxon>Didymodactylos</taxon>
    </lineage>
</organism>
<proteinExistence type="predicted"/>
<dbReference type="Proteomes" id="UP000677228">
    <property type="component" value="Unassembled WGS sequence"/>
</dbReference>
<evidence type="ECO:0000313" key="5">
    <source>
        <dbReference type="Proteomes" id="UP000682733"/>
    </source>
</evidence>
<dbReference type="EMBL" id="CAJOBA010064672">
    <property type="protein sequence ID" value="CAF4353646.1"/>
    <property type="molecule type" value="Genomic_DNA"/>
</dbReference>
<name>A0A8S2UVH2_9BILA</name>
<feature type="non-terminal residue" evidence="4">
    <location>
        <position position="1"/>
    </location>
</feature>
<dbReference type="InterPro" id="IPR050821">
    <property type="entry name" value="Cytosolic_carboxypeptidase"/>
</dbReference>
<evidence type="ECO:0000259" key="2">
    <source>
        <dbReference type="Pfam" id="PF18027"/>
    </source>
</evidence>
<dbReference type="InterPro" id="IPR040626">
    <property type="entry name" value="Pepdidase_M14_N"/>
</dbReference>
<reference evidence="4" key="1">
    <citation type="submission" date="2021-02" db="EMBL/GenBank/DDBJ databases">
        <authorList>
            <person name="Nowell W R."/>
        </authorList>
    </citation>
    <scope>NUCLEOTIDE SEQUENCE</scope>
</reference>
<comment type="caution">
    <text evidence="4">The sequence shown here is derived from an EMBL/GenBank/DDBJ whole genome shotgun (WGS) entry which is preliminary data.</text>
</comment>
<evidence type="ECO:0000313" key="4">
    <source>
        <dbReference type="EMBL" id="CAF4353646.1"/>
    </source>
</evidence>
<dbReference type="EMBL" id="CAJNOK010042046">
    <property type="protein sequence ID" value="CAF1561770.1"/>
    <property type="molecule type" value="Genomic_DNA"/>
</dbReference>
<dbReference type="AlphaFoldDB" id="A0A8S2UVH2"/>
<gene>
    <name evidence="3" type="ORF">OVA965_LOCUS39844</name>
    <name evidence="4" type="ORF">TMI583_LOCUS41209</name>
</gene>
<dbReference type="Proteomes" id="UP000682733">
    <property type="component" value="Unassembled WGS sequence"/>
</dbReference>
<dbReference type="Pfam" id="PF18027">
    <property type="entry name" value="Pepdidase_M14_N"/>
    <property type="match status" value="1"/>
</dbReference>